<evidence type="ECO:0000259" key="1">
    <source>
        <dbReference type="PROSITE" id="PS51384"/>
    </source>
</evidence>
<dbReference type="Pfam" id="PF08021">
    <property type="entry name" value="FAD_binding_9"/>
    <property type="match status" value="1"/>
</dbReference>
<dbReference type="Proteomes" id="UP000005064">
    <property type="component" value="Unassembled WGS sequence"/>
</dbReference>
<dbReference type="EMBL" id="AHBW01000040">
    <property type="protein sequence ID" value="EHK83465.1"/>
    <property type="molecule type" value="Genomic_DNA"/>
</dbReference>
<proteinExistence type="predicted"/>
<dbReference type="Gene3D" id="2.40.30.10">
    <property type="entry name" value="Translation factors"/>
    <property type="match status" value="1"/>
</dbReference>
<dbReference type="CDD" id="cd06193">
    <property type="entry name" value="siderophore_interacting"/>
    <property type="match status" value="1"/>
</dbReference>
<name>H0JRQ3_9NOCA</name>
<dbReference type="InterPro" id="IPR017927">
    <property type="entry name" value="FAD-bd_FR_type"/>
</dbReference>
<dbReference type="PANTHER" id="PTHR30157:SF0">
    <property type="entry name" value="NADPH-DEPENDENT FERRIC-CHELATE REDUCTASE"/>
    <property type="match status" value="1"/>
</dbReference>
<evidence type="ECO:0000313" key="2">
    <source>
        <dbReference type="EMBL" id="EHK83465.1"/>
    </source>
</evidence>
<sequence length="302" mass="33079">MLHVVSGGIRATSEGRMAKSTGTARRNPYLKPESRRMVRAQVLAAQRISPTFVRITVGGDDVDSIAPMGFDHWFRMFFPTPDQQELTLPGATDDRWWPEYQELPEERRPVLRNYTFRRVRPAGTGLFGPTSEIEIDFASHGDLGPASAWAERAQPGDEIGILDEGISNLPLDEARSWLLVGDESAVPAVVGILDSILALDPLAAVEVFVEVPHPDDLSAQNLPTGENVRVHPVIRTDGEAVPGSLVVDAVRESTPSSDSAHAFVAGESSLATGVRRHLVRECGWDRAAVTFIGYWKYGEPVY</sequence>
<dbReference type="InterPro" id="IPR013113">
    <property type="entry name" value="SIP_FAD-bd"/>
</dbReference>
<feature type="domain" description="FAD-binding FR-type" evidence="1">
    <location>
        <begin position="35"/>
        <end position="172"/>
    </location>
</feature>
<dbReference type="InterPro" id="IPR039374">
    <property type="entry name" value="SIP_fam"/>
</dbReference>
<dbReference type="AlphaFoldDB" id="H0JRQ3"/>
<dbReference type="GO" id="GO:0016491">
    <property type="term" value="F:oxidoreductase activity"/>
    <property type="evidence" value="ECO:0007669"/>
    <property type="project" value="InterPro"/>
</dbReference>
<reference evidence="2 3" key="1">
    <citation type="submission" date="2011-12" db="EMBL/GenBank/DDBJ databases">
        <authorList>
            <person name="Kriszt B."/>
            <person name="Tancsics A."/>
            <person name="Cserhati M."/>
            <person name="Toth A."/>
            <person name="Nagy I."/>
            <person name="Horvath B."/>
            <person name="Tamura T."/>
            <person name="Kukolya J."/>
            <person name="Szoboszlay S."/>
        </authorList>
    </citation>
    <scope>NUCLEOTIDE SEQUENCE [LARGE SCALE GENOMIC DNA]</scope>
    <source>
        <strain evidence="2 3">AK37</strain>
    </source>
</reference>
<evidence type="ECO:0000313" key="3">
    <source>
        <dbReference type="Proteomes" id="UP000005064"/>
    </source>
</evidence>
<accession>H0JRQ3</accession>
<dbReference type="SUPFAM" id="SSF52343">
    <property type="entry name" value="Ferredoxin reductase-like, C-terminal NADP-linked domain"/>
    <property type="match status" value="1"/>
</dbReference>
<dbReference type="PANTHER" id="PTHR30157">
    <property type="entry name" value="FERRIC REDUCTASE, NADPH-DEPENDENT"/>
    <property type="match status" value="1"/>
</dbReference>
<dbReference type="InterPro" id="IPR039261">
    <property type="entry name" value="FNR_nucleotide-bd"/>
</dbReference>
<dbReference type="Gene3D" id="3.40.50.80">
    <property type="entry name" value="Nucleotide-binding domain of ferredoxin-NADP reductase (FNR) module"/>
    <property type="match status" value="1"/>
</dbReference>
<gene>
    <name evidence="2" type="ORF">AK37_11721</name>
</gene>
<comment type="caution">
    <text evidence="2">The sequence shown here is derived from an EMBL/GenBank/DDBJ whole genome shotgun (WGS) entry which is preliminary data.</text>
</comment>
<dbReference type="Pfam" id="PF04954">
    <property type="entry name" value="SIP"/>
    <property type="match status" value="1"/>
</dbReference>
<organism evidence="2 3">
    <name type="scientific">Rhodococcus pyridinivorans AK37</name>
    <dbReference type="NCBI Taxonomy" id="1114960"/>
    <lineage>
        <taxon>Bacteria</taxon>
        <taxon>Bacillati</taxon>
        <taxon>Actinomycetota</taxon>
        <taxon>Actinomycetes</taxon>
        <taxon>Mycobacteriales</taxon>
        <taxon>Nocardiaceae</taxon>
        <taxon>Rhodococcus</taxon>
    </lineage>
</organism>
<protein>
    <submittedName>
        <fullName evidence="2">Siderophore-interacting protein</fullName>
    </submittedName>
</protein>
<dbReference type="InterPro" id="IPR007037">
    <property type="entry name" value="SIP_rossman_dom"/>
</dbReference>
<dbReference type="PROSITE" id="PS51384">
    <property type="entry name" value="FAD_FR"/>
    <property type="match status" value="1"/>
</dbReference>
<dbReference type="PATRIC" id="fig|1114960.4.peg.2384"/>